<dbReference type="Gene3D" id="1.20.120.340">
    <property type="entry name" value="Flagellar protein FliS"/>
    <property type="match status" value="1"/>
</dbReference>
<organism evidence="1 2">
    <name type="scientific">Catenovulum maritimum</name>
    <dbReference type="NCBI Taxonomy" id="1513271"/>
    <lineage>
        <taxon>Bacteria</taxon>
        <taxon>Pseudomonadati</taxon>
        <taxon>Pseudomonadota</taxon>
        <taxon>Gammaproteobacteria</taxon>
        <taxon>Alteromonadales</taxon>
        <taxon>Alteromonadaceae</taxon>
        <taxon>Catenovulum</taxon>
    </lineage>
</organism>
<dbReference type="OrthoDB" id="6387910at2"/>
<name>A0A0J8JL59_9ALTE</name>
<dbReference type="RefSeq" id="WP_048692062.1">
    <property type="nucleotide sequence ID" value="NZ_KQ130489.1"/>
</dbReference>
<evidence type="ECO:0000313" key="1">
    <source>
        <dbReference type="EMBL" id="KMT65291.1"/>
    </source>
</evidence>
<dbReference type="EMBL" id="LAZL01000012">
    <property type="protein sequence ID" value="KMT65291.1"/>
    <property type="molecule type" value="Genomic_DNA"/>
</dbReference>
<sequence>MRQSDPIQLYTSNQLQASAPVLRLIKLYQIGVLACKNQDQIRVIKVLWLLNKSLNQDKWPELATNLSRIYSHLHACVNEGKYDYVEKTLTKLLDQWQNLNKV</sequence>
<dbReference type="Proteomes" id="UP000037600">
    <property type="component" value="Unassembled WGS sequence"/>
</dbReference>
<gene>
    <name evidence="1" type="ORF">XM47_09660</name>
</gene>
<comment type="caution">
    <text evidence="1">The sequence shown here is derived from an EMBL/GenBank/DDBJ whole genome shotgun (WGS) entry which is preliminary data.</text>
</comment>
<dbReference type="SUPFAM" id="SSF101116">
    <property type="entry name" value="Flagellar export chaperone FliS"/>
    <property type="match status" value="1"/>
</dbReference>
<reference evidence="1 2" key="1">
    <citation type="submission" date="2015-04" db="EMBL/GenBank/DDBJ databases">
        <title>Draft Genome Sequence of the Novel Agar-Digesting Marine Bacterium Q1.</title>
        <authorList>
            <person name="Li Y."/>
            <person name="Li D."/>
            <person name="Chen G."/>
            <person name="Du Z."/>
        </authorList>
    </citation>
    <scope>NUCLEOTIDE SEQUENCE [LARGE SCALE GENOMIC DNA]</scope>
    <source>
        <strain evidence="1 2">Q1</strain>
    </source>
</reference>
<evidence type="ECO:0000313" key="2">
    <source>
        <dbReference type="Proteomes" id="UP000037600"/>
    </source>
</evidence>
<dbReference type="GO" id="GO:0044780">
    <property type="term" value="P:bacterial-type flagellum assembly"/>
    <property type="evidence" value="ECO:0007669"/>
    <property type="project" value="InterPro"/>
</dbReference>
<dbReference type="STRING" id="1513271.XM47_09660"/>
<accession>A0A0J8JL59</accession>
<dbReference type="AlphaFoldDB" id="A0A0J8JL59"/>
<dbReference type="InterPro" id="IPR036584">
    <property type="entry name" value="FliS_sf"/>
</dbReference>
<protein>
    <recommendedName>
        <fullName evidence="3">Flagellar protein FliS</fullName>
    </recommendedName>
</protein>
<proteinExistence type="predicted"/>
<keyword evidence="2" id="KW-1185">Reference proteome</keyword>
<evidence type="ECO:0008006" key="3">
    <source>
        <dbReference type="Google" id="ProtNLM"/>
    </source>
</evidence>